<reference evidence="2 3" key="1">
    <citation type="submission" date="2022-05" db="EMBL/GenBank/DDBJ databases">
        <title>A multi-omics perspective on studying reproductive biology in Daphnia sinensis.</title>
        <authorList>
            <person name="Jia J."/>
        </authorList>
    </citation>
    <scope>NUCLEOTIDE SEQUENCE [LARGE SCALE GENOMIC DNA]</scope>
    <source>
        <strain evidence="2 3">WSL</strain>
    </source>
</reference>
<evidence type="ECO:0000313" key="2">
    <source>
        <dbReference type="EMBL" id="KAI9562002.1"/>
    </source>
</evidence>
<comment type="caution">
    <text evidence="2">The sequence shown here is derived from an EMBL/GenBank/DDBJ whole genome shotgun (WGS) entry which is preliminary data.</text>
</comment>
<proteinExistence type="predicted"/>
<feature type="transmembrane region" description="Helical" evidence="1">
    <location>
        <begin position="12"/>
        <end position="36"/>
    </location>
</feature>
<evidence type="ECO:0000256" key="1">
    <source>
        <dbReference type="SAM" id="Phobius"/>
    </source>
</evidence>
<name>A0AAD5KX21_9CRUS</name>
<dbReference type="AlphaFoldDB" id="A0AAD5KX21"/>
<dbReference type="PANTHER" id="PTHR38332:SF1">
    <property type="entry name" value="RE49668P"/>
    <property type="match status" value="1"/>
</dbReference>
<accession>A0AAD5KX21</accession>
<dbReference type="PANTHER" id="PTHR38332">
    <property type="entry name" value="PROTEIN CBG11604"/>
    <property type="match status" value="1"/>
</dbReference>
<keyword evidence="1" id="KW-0472">Membrane</keyword>
<evidence type="ECO:0000313" key="3">
    <source>
        <dbReference type="Proteomes" id="UP000820818"/>
    </source>
</evidence>
<organism evidence="2 3">
    <name type="scientific">Daphnia sinensis</name>
    <dbReference type="NCBI Taxonomy" id="1820382"/>
    <lineage>
        <taxon>Eukaryota</taxon>
        <taxon>Metazoa</taxon>
        <taxon>Ecdysozoa</taxon>
        <taxon>Arthropoda</taxon>
        <taxon>Crustacea</taxon>
        <taxon>Branchiopoda</taxon>
        <taxon>Diplostraca</taxon>
        <taxon>Cladocera</taxon>
        <taxon>Anomopoda</taxon>
        <taxon>Daphniidae</taxon>
        <taxon>Daphnia</taxon>
        <taxon>Daphnia similis group</taxon>
    </lineage>
</organism>
<keyword evidence="3" id="KW-1185">Reference proteome</keyword>
<evidence type="ECO:0008006" key="4">
    <source>
        <dbReference type="Google" id="ProtNLM"/>
    </source>
</evidence>
<keyword evidence="1" id="KW-0812">Transmembrane</keyword>
<dbReference type="Proteomes" id="UP000820818">
    <property type="component" value="Linkage Group LG3"/>
</dbReference>
<protein>
    <recommendedName>
        <fullName evidence="4">Protein sleepless</fullName>
    </recommendedName>
</protein>
<sequence length="227" mass="25319">MNRHHHPPHPPVASFQTAGLLTSVFFFLFIVPQFFITTVNAIDCFKCVSVNGANPACEDPFHNNFTSDLLESPCLGGRKGRNGLFPATACLKLAGRYADGNYEKMVIRTCALDSGSLTLDTELVRMSHCGSFVLDGRSATDISIKSTPPCFSFCPKSQTMRSILIRYRKTVQKKERVRSQTRCVSQQRSLALDRDINPACAFLYTFKLSIFRRRSCVSTVHPPPFGN</sequence>
<gene>
    <name evidence="2" type="ORF">GHT06_012966</name>
</gene>
<dbReference type="EMBL" id="WJBH02000003">
    <property type="protein sequence ID" value="KAI9562002.1"/>
    <property type="molecule type" value="Genomic_DNA"/>
</dbReference>
<keyword evidence="1" id="KW-1133">Transmembrane helix</keyword>